<dbReference type="AlphaFoldDB" id="A0A3P7QK20"/>
<evidence type="ECO:0000313" key="2">
    <source>
        <dbReference type="Proteomes" id="UP000281553"/>
    </source>
</evidence>
<gene>
    <name evidence="1" type="ORF">DILT_LOCUS15712</name>
</gene>
<name>A0A3P7QK20_DIBLA</name>
<accession>A0A3P7QK20</accession>
<keyword evidence="2" id="KW-1185">Reference proteome</keyword>
<reference evidence="1 2" key="1">
    <citation type="submission" date="2018-11" db="EMBL/GenBank/DDBJ databases">
        <authorList>
            <consortium name="Pathogen Informatics"/>
        </authorList>
    </citation>
    <scope>NUCLEOTIDE SEQUENCE [LARGE SCALE GENOMIC DNA]</scope>
</reference>
<evidence type="ECO:0000313" key="1">
    <source>
        <dbReference type="EMBL" id="VDN31256.1"/>
    </source>
</evidence>
<dbReference type="OrthoDB" id="6264056at2759"/>
<organism evidence="1 2">
    <name type="scientific">Dibothriocephalus latus</name>
    <name type="common">Fish tapeworm</name>
    <name type="synonym">Diphyllobothrium latum</name>
    <dbReference type="NCBI Taxonomy" id="60516"/>
    <lineage>
        <taxon>Eukaryota</taxon>
        <taxon>Metazoa</taxon>
        <taxon>Spiralia</taxon>
        <taxon>Lophotrochozoa</taxon>
        <taxon>Platyhelminthes</taxon>
        <taxon>Cestoda</taxon>
        <taxon>Eucestoda</taxon>
        <taxon>Diphyllobothriidea</taxon>
        <taxon>Diphyllobothriidae</taxon>
        <taxon>Dibothriocephalus</taxon>
    </lineage>
</organism>
<dbReference type="Proteomes" id="UP000281553">
    <property type="component" value="Unassembled WGS sequence"/>
</dbReference>
<proteinExistence type="predicted"/>
<dbReference type="EMBL" id="UYRU01080645">
    <property type="protein sequence ID" value="VDN31256.1"/>
    <property type="molecule type" value="Genomic_DNA"/>
</dbReference>
<protein>
    <submittedName>
        <fullName evidence="1">Uncharacterized protein</fullName>
    </submittedName>
</protein>
<feature type="non-terminal residue" evidence="1">
    <location>
        <position position="93"/>
    </location>
</feature>
<sequence>MEQASNVRDTRKLYQIIRQVSGKPLTLWDSVRDVNGGFIADNSVKVDRWREHFEYLLNFNEQPITPSLSSTAEFQPFPAYAVSCDPPSEDEVT</sequence>